<dbReference type="eggNOG" id="COG1555">
    <property type="taxonomic scope" value="Bacteria"/>
</dbReference>
<accession>A0A1T3FFC5</accession>
<gene>
    <name evidence="2" type="ORF">BMF97_13165</name>
</gene>
<dbReference type="Proteomes" id="UP000188947">
    <property type="component" value="Unassembled WGS sequence"/>
</dbReference>
<evidence type="ECO:0000313" key="2">
    <source>
        <dbReference type="EMBL" id="OOH94300.1"/>
    </source>
</evidence>
<name>A0A1T3FFC5_ELIME</name>
<sequence>MRSLLSFQMRKKQFIGLTAMGILVLILEISFYYYRSYKSNLPAEKVEFIPAENYTKPVLADFNPNDLNTDQWQQLGFTLKQARTIISYKEKICKGSFTSKEQLSKCFAISKEKFAELAPYILLPETHTNDTGKEFKKDKKLSISGRFNPDLYTIQNWIKLGFSERQAESILKYKKYLGGSFLSKEKFRECFIISTDQYIQLEPFLLLPQHKKAIAHKSFDPNQLTSQDWIKLGFSEKQAQGILNYKEKILKGRFKALAEIQNCYMISPEKFEELKPFIRFAEPAIAATNNETIIPVSEPELNTITFQQLRNYGFDEKAAASFLGFRKKLGGFVQKEQILETYNIDKNLAQKLILEAKLDTDKVHKIDILTADEMTLKSHPYFRYYTDKIIFYRTSFPHKNDILKKLNAKPSDLEKMRWYLK</sequence>
<dbReference type="SUPFAM" id="SSF47781">
    <property type="entry name" value="RuvA domain 2-like"/>
    <property type="match status" value="2"/>
</dbReference>
<proteinExistence type="predicted"/>
<keyword evidence="1" id="KW-1133">Transmembrane helix</keyword>
<dbReference type="EMBL" id="MPOG01000014">
    <property type="protein sequence ID" value="OOH94300.1"/>
    <property type="molecule type" value="Genomic_DNA"/>
</dbReference>
<protein>
    <recommendedName>
        <fullName evidence="4">Competence protein ComEA</fullName>
    </recommendedName>
</protein>
<feature type="transmembrane region" description="Helical" evidence="1">
    <location>
        <begin position="14"/>
        <end position="34"/>
    </location>
</feature>
<keyword evidence="3" id="KW-1185">Reference proteome</keyword>
<keyword evidence="1" id="KW-0812">Transmembrane</keyword>
<dbReference type="InterPro" id="IPR010994">
    <property type="entry name" value="RuvA_2-like"/>
</dbReference>
<dbReference type="STRING" id="238.BBD35_12485"/>
<reference evidence="2 3" key="1">
    <citation type="submission" date="2016-11" db="EMBL/GenBank/DDBJ databases">
        <title>Genome sequence and comparative genomic analysis of clinical strain Elizabethkingia meningoseptica 61421 PRCM.</title>
        <authorList>
            <person name="Wang M."/>
            <person name="Hu S."/>
            <person name="Cao L."/>
            <person name="Jiang T."/>
            <person name="Zhou Y."/>
            <person name="Ming D."/>
        </authorList>
    </citation>
    <scope>NUCLEOTIDE SEQUENCE [LARGE SCALE GENOMIC DNA]</scope>
    <source>
        <strain evidence="2 3">61421 PRCM</strain>
    </source>
</reference>
<dbReference type="RefSeq" id="WP_070904495.1">
    <property type="nucleotide sequence ID" value="NZ_CP016378.1"/>
</dbReference>
<keyword evidence="1" id="KW-0472">Membrane</keyword>
<comment type="caution">
    <text evidence="2">The sequence shown here is derived from an EMBL/GenBank/DDBJ whole genome shotgun (WGS) entry which is preliminary data.</text>
</comment>
<organism evidence="2 3">
    <name type="scientific">Elizabethkingia meningoseptica</name>
    <name type="common">Chryseobacterium meningosepticum</name>
    <dbReference type="NCBI Taxonomy" id="238"/>
    <lineage>
        <taxon>Bacteria</taxon>
        <taxon>Pseudomonadati</taxon>
        <taxon>Bacteroidota</taxon>
        <taxon>Flavobacteriia</taxon>
        <taxon>Flavobacteriales</taxon>
        <taxon>Weeksellaceae</taxon>
        <taxon>Elizabethkingia</taxon>
    </lineage>
</organism>
<evidence type="ECO:0000256" key="1">
    <source>
        <dbReference type="SAM" id="Phobius"/>
    </source>
</evidence>
<evidence type="ECO:0000313" key="3">
    <source>
        <dbReference type="Proteomes" id="UP000188947"/>
    </source>
</evidence>
<dbReference type="AlphaFoldDB" id="A0A1T3FFC5"/>
<evidence type="ECO:0008006" key="4">
    <source>
        <dbReference type="Google" id="ProtNLM"/>
    </source>
</evidence>